<dbReference type="Gene3D" id="3.40.640.10">
    <property type="entry name" value="Type I PLP-dependent aspartate aminotransferase-like (Major domain)"/>
    <property type="match status" value="1"/>
</dbReference>
<dbReference type="InterPro" id="IPR000192">
    <property type="entry name" value="Aminotrans_V_dom"/>
</dbReference>
<dbReference type="AlphaFoldDB" id="A0A059XWL4"/>
<keyword evidence="3" id="KW-0808">Transferase</keyword>
<dbReference type="Proteomes" id="UP000027059">
    <property type="component" value="Chromosome"/>
</dbReference>
<evidence type="ECO:0000256" key="4">
    <source>
        <dbReference type="ARBA" id="ARBA00022723"/>
    </source>
</evidence>
<dbReference type="GO" id="GO:0046872">
    <property type="term" value="F:metal ion binding"/>
    <property type="evidence" value="ECO:0007669"/>
    <property type="project" value="UniProtKB-KW"/>
</dbReference>
<evidence type="ECO:0000313" key="11">
    <source>
        <dbReference type="Proteomes" id="UP000027059"/>
    </source>
</evidence>
<name>A0A059XWL4_9BACT</name>
<evidence type="ECO:0000313" key="10">
    <source>
        <dbReference type="EMBL" id="AIA31510.1"/>
    </source>
</evidence>
<dbReference type="InterPro" id="IPR016454">
    <property type="entry name" value="Cysteine_dSase"/>
</dbReference>
<dbReference type="PANTHER" id="PTHR11601:SF34">
    <property type="entry name" value="CYSTEINE DESULFURASE"/>
    <property type="match status" value="1"/>
</dbReference>
<keyword evidence="11" id="KW-1185">Reference proteome</keyword>
<evidence type="ECO:0000256" key="7">
    <source>
        <dbReference type="ARBA" id="ARBA00023014"/>
    </source>
</evidence>
<dbReference type="PIRSF" id="PIRSF005572">
    <property type="entry name" value="NifS"/>
    <property type="match status" value="1"/>
</dbReference>
<evidence type="ECO:0000256" key="6">
    <source>
        <dbReference type="ARBA" id="ARBA00023004"/>
    </source>
</evidence>
<evidence type="ECO:0000256" key="5">
    <source>
        <dbReference type="ARBA" id="ARBA00022898"/>
    </source>
</evidence>
<evidence type="ECO:0000256" key="3">
    <source>
        <dbReference type="ARBA" id="ARBA00022679"/>
    </source>
</evidence>
<dbReference type="PANTHER" id="PTHR11601">
    <property type="entry name" value="CYSTEINE DESULFURYLASE FAMILY MEMBER"/>
    <property type="match status" value="1"/>
</dbReference>
<comment type="similarity">
    <text evidence="2">Belongs to the class-V pyridoxal-phosphate-dependent aminotransferase family. NifS/IscS subfamily.</text>
</comment>
<dbReference type="EMBL" id="CP007243">
    <property type="protein sequence ID" value="AIA31510.1"/>
    <property type="molecule type" value="Genomic_DNA"/>
</dbReference>
<dbReference type="Gene3D" id="1.10.260.50">
    <property type="match status" value="1"/>
</dbReference>
<dbReference type="KEGG" id="lfp:Y981_02810"/>
<keyword evidence="4" id="KW-0479">Metal-binding</keyword>
<dbReference type="GO" id="GO:0031071">
    <property type="term" value="F:cysteine desulfurase activity"/>
    <property type="evidence" value="ECO:0007669"/>
    <property type="project" value="UniProtKB-EC"/>
</dbReference>
<dbReference type="Gene3D" id="3.90.1150.10">
    <property type="entry name" value="Aspartate Aminotransferase, domain 1"/>
    <property type="match status" value="1"/>
</dbReference>
<evidence type="ECO:0000256" key="8">
    <source>
        <dbReference type="ARBA" id="ARBA00050776"/>
    </source>
</evidence>
<evidence type="ECO:0000256" key="1">
    <source>
        <dbReference type="ARBA" id="ARBA00001933"/>
    </source>
</evidence>
<dbReference type="InterPro" id="IPR015421">
    <property type="entry name" value="PyrdxlP-dep_Trfase_major"/>
</dbReference>
<organism evidence="10 11">
    <name type="scientific">Leptospirillum ferriphilum YSK</name>
    <dbReference type="NCBI Taxonomy" id="1441628"/>
    <lineage>
        <taxon>Bacteria</taxon>
        <taxon>Pseudomonadati</taxon>
        <taxon>Nitrospirota</taxon>
        <taxon>Nitrospiria</taxon>
        <taxon>Nitrospirales</taxon>
        <taxon>Nitrospiraceae</taxon>
        <taxon>Leptospirillum</taxon>
    </lineage>
</organism>
<sequence>MNEVFRASLDCDNQMPLRPGVLEALTRSLEEGGNPMSRSGRGLRARQRLEDARDMLSEILGAHRSEVWFVSCGSEANTWALERTVMRGGLPPRAVFVSPLEHVSVLSAANARSRREGMPVLSLPLAPSGKVQVDALRTLFPEPPFLVSVQWANPEVGLIQPIEEIGRIVQEKGGTFHVDFIAAESFVPVRFRDLPVDLLTVSSARWGGPPGIAALLLKRGGRILPLIEGGGQEDGRRGGTQPDFLAAGWESALRHWKENREEEMARLTGLTRDLSRWVVRELKDVRIAGERGERIPGVLNILVHGIDGQAALSLLDAKGVEVGTGSSCSRDSLKVSHVLSALGYPAVESQGSVVLSMGWSTTDREVLLFREVFGGVLDRLRSLAPALKSS</sequence>
<gene>
    <name evidence="10" type="ORF">Y981_02810</name>
</gene>
<dbReference type="GO" id="GO:0051536">
    <property type="term" value="F:iron-sulfur cluster binding"/>
    <property type="evidence" value="ECO:0007669"/>
    <property type="project" value="UniProtKB-KW"/>
</dbReference>
<keyword evidence="7" id="KW-0411">Iron-sulfur</keyword>
<dbReference type="HOGENOM" id="CLU_003433_0_0_0"/>
<dbReference type="InterPro" id="IPR015424">
    <property type="entry name" value="PyrdxlP-dep_Trfase"/>
</dbReference>
<dbReference type="Pfam" id="PF00266">
    <property type="entry name" value="Aminotran_5"/>
    <property type="match status" value="1"/>
</dbReference>
<protein>
    <recommendedName>
        <fullName evidence="9">Aminotransferase class V domain-containing protein</fullName>
    </recommendedName>
</protein>
<comment type="cofactor">
    <cofactor evidence="1">
        <name>pyridoxal 5'-phosphate</name>
        <dbReference type="ChEBI" id="CHEBI:597326"/>
    </cofactor>
</comment>
<comment type="catalytic activity">
    <reaction evidence="8">
        <text>(sulfur carrier)-H + L-cysteine = (sulfur carrier)-SH + L-alanine</text>
        <dbReference type="Rhea" id="RHEA:43892"/>
        <dbReference type="Rhea" id="RHEA-COMP:14737"/>
        <dbReference type="Rhea" id="RHEA-COMP:14739"/>
        <dbReference type="ChEBI" id="CHEBI:29917"/>
        <dbReference type="ChEBI" id="CHEBI:35235"/>
        <dbReference type="ChEBI" id="CHEBI:57972"/>
        <dbReference type="ChEBI" id="CHEBI:64428"/>
        <dbReference type="EC" id="2.8.1.7"/>
    </reaction>
</comment>
<keyword evidence="6" id="KW-0408">Iron</keyword>
<evidence type="ECO:0000256" key="2">
    <source>
        <dbReference type="ARBA" id="ARBA00006490"/>
    </source>
</evidence>
<accession>A0A059XWL4</accession>
<keyword evidence="5" id="KW-0663">Pyridoxal phosphate</keyword>
<dbReference type="OrthoDB" id="9814900at2"/>
<dbReference type="SUPFAM" id="SSF53383">
    <property type="entry name" value="PLP-dependent transferases"/>
    <property type="match status" value="1"/>
</dbReference>
<proteinExistence type="inferred from homology"/>
<reference evidence="11" key="1">
    <citation type="submission" date="2014-02" db="EMBL/GenBank/DDBJ databases">
        <title>Complete genome sequence and comparative genomic analysis of the nitrogen-fixing bacterium Leptospirillum ferriphilum YSK.</title>
        <authorList>
            <person name="Guo X."/>
            <person name="Yin H."/>
            <person name="Liang Y."/>
            <person name="Hu Q."/>
            <person name="Ma L."/>
            <person name="Xiao Y."/>
            <person name="Zhang X."/>
            <person name="Qiu G."/>
            <person name="Liu X."/>
        </authorList>
    </citation>
    <scope>NUCLEOTIDE SEQUENCE [LARGE SCALE GENOMIC DNA]</scope>
    <source>
        <strain evidence="11">YSK</strain>
    </source>
</reference>
<dbReference type="InterPro" id="IPR015422">
    <property type="entry name" value="PyrdxlP-dep_Trfase_small"/>
</dbReference>
<reference evidence="10 11" key="2">
    <citation type="journal article" date="2015" name="Biomed. Res. Int.">
        <title>Effects of Arsenite Resistance on the Growth and Functional Gene Expression of Leptospirillum ferriphilum and Acidithiobacillus thiooxidans in Pure Culture and Coculture.</title>
        <authorList>
            <person name="Jiang H."/>
            <person name="Liang Y."/>
            <person name="Yin H."/>
            <person name="Xiao Y."/>
            <person name="Guo X."/>
            <person name="Xu Y."/>
            <person name="Hu Q."/>
            <person name="Liu H."/>
            <person name="Liu X."/>
        </authorList>
    </citation>
    <scope>NUCLEOTIDE SEQUENCE [LARGE SCALE GENOMIC DNA]</scope>
    <source>
        <strain evidence="10 11">YSK</strain>
    </source>
</reference>
<feature type="domain" description="Aminotransferase class V" evidence="9">
    <location>
        <begin position="21"/>
        <end position="366"/>
    </location>
</feature>
<evidence type="ECO:0000259" key="9">
    <source>
        <dbReference type="Pfam" id="PF00266"/>
    </source>
</evidence>